<accession>A0A7Y2EDK9</accession>
<keyword evidence="2" id="KW-0813">Transport</keyword>
<evidence type="ECO:0000256" key="3">
    <source>
        <dbReference type="ARBA" id="ARBA00022475"/>
    </source>
</evidence>
<evidence type="ECO:0000313" key="11">
    <source>
        <dbReference type="Proteomes" id="UP000547674"/>
    </source>
</evidence>
<dbReference type="EMBL" id="JABDJR010000188">
    <property type="protein sequence ID" value="NNF06103.1"/>
    <property type="molecule type" value="Genomic_DNA"/>
</dbReference>
<reference evidence="10 11" key="1">
    <citation type="submission" date="2020-03" db="EMBL/GenBank/DDBJ databases">
        <title>Metabolic flexibility allows generalist bacteria to become dominant in a frequently disturbed ecosystem.</title>
        <authorList>
            <person name="Chen Y.-J."/>
            <person name="Leung P.M."/>
            <person name="Bay S.K."/>
            <person name="Hugenholtz P."/>
            <person name="Kessler A.J."/>
            <person name="Shelley G."/>
            <person name="Waite D.W."/>
            <person name="Cook P.L."/>
            <person name="Greening C."/>
        </authorList>
    </citation>
    <scope>NUCLEOTIDE SEQUENCE [LARGE SCALE GENOMIC DNA]</scope>
    <source>
        <strain evidence="10">SS_bin_28</strain>
    </source>
</reference>
<keyword evidence="8 9" id="KW-0472">Membrane</keyword>
<feature type="transmembrane region" description="Helical" evidence="9">
    <location>
        <begin position="98"/>
        <end position="119"/>
    </location>
</feature>
<organism evidence="10 11">
    <name type="scientific">Eiseniibacteriota bacterium</name>
    <dbReference type="NCBI Taxonomy" id="2212470"/>
    <lineage>
        <taxon>Bacteria</taxon>
        <taxon>Candidatus Eiseniibacteriota</taxon>
    </lineage>
</organism>
<keyword evidence="4" id="KW-0762">Sugar transport</keyword>
<feature type="transmembrane region" description="Helical" evidence="9">
    <location>
        <begin position="32"/>
        <end position="53"/>
    </location>
</feature>
<evidence type="ECO:0000256" key="9">
    <source>
        <dbReference type="SAM" id="Phobius"/>
    </source>
</evidence>
<sequence length="159" mass="16811">MIEGLLLLLVAFWVAVDTTAWGQLLVSEPIFTGLLAGAILGEVWTGMVVGALFQVLWSSRAPLGGVLFPWAGPATLGAVVVAVWASPQTALGFSAPEILPLTGALAAGMGGGEMGRRVLGWLRGRRDHRWAKLAADPGRNLKRVRRLHLQEVIGEGLLG</sequence>
<evidence type="ECO:0000256" key="4">
    <source>
        <dbReference type="ARBA" id="ARBA00022597"/>
    </source>
</evidence>
<dbReference type="Proteomes" id="UP000547674">
    <property type="component" value="Unassembled WGS sequence"/>
</dbReference>
<evidence type="ECO:0000256" key="8">
    <source>
        <dbReference type="ARBA" id="ARBA00023136"/>
    </source>
</evidence>
<name>A0A7Y2EDK9_UNCEI</name>
<comment type="subcellular location">
    <subcellularLocation>
        <location evidence="1">Cell membrane</location>
        <topology evidence="1">Multi-pass membrane protein</topology>
    </subcellularLocation>
</comment>
<keyword evidence="7 9" id="KW-1133">Transmembrane helix</keyword>
<protein>
    <submittedName>
        <fullName evidence="10">Uncharacterized protein</fullName>
    </submittedName>
</protein>
<keyword evidence="6 9" id="KW-0812">Transmembrane</keyword>
<proteinExistence type="predicted"/>
<keyword evidence="5" id="KW-0598">Phosphotransferase system</keyword>
<evidence type="ECO:0000256" key="5">
    <source>
        <dbReference type="ARBA" id="ARBA00022683"/>
    </source>
</evidence>
<evidence type="ECO:0000256" key="1">
    <source>
        <dbReference type="ARBA" id="ARBA00004651"/>
    </source>
</evidence>
<evidence type="ECO:0000256" key="7">
    <source>
        <dbReference type="ARBA" id="ARBA00022989"/>
    </source>
</evidence>
<evidence type="ECO:0000256" key="2">
    <source>
        <dbReference type="ARBA" id="ARBA00022448"/>
    </source>
</evidence>
<feature type="transmembrane region" description="Helical" evidence="9">
    <location>
        <begin position="65"/>
        <end position="86"/>
    </location>
</feature>
<dbReference type="InterPro" id="IPR004700">
    <property type="entry name" value="PTS_IIC_man"/>
</dbReference>
<feature type="non-terminal residue" evidence="10">
    <location>
        <position position="159"/>
    </location>
</feature>
<dbReference type="Pfam" id="PF03609">
    <property type="entry name" value="EII-Sor"/>
    <property type="match status" value="1"/>
</dbReference>
<evidence type="ECO:0000313" key="10">
    <source>
        <dbReference type="EMBL" id="NNF06103.1"/>
    </source>
</evidence>
<comment type="caution">
    <text evidence="10">The sequence shown here is derived from an EMBL/GenBank/DDBJ whole genome shotgun (WGS) entry which is preliminary data.</text>
</comment>
<dbReference type="GO" id="GO:0005886">
    <property type="term" value="C:plasma membrane"/>
    <property type="evidence" value="ECO:0007669"/>
    <property type="project" value="UniProtKB-SubCell"/>
</dbReference>
<gene>
    <name evidence="10" type="ORF">HKN21_05030</name>
</gene>
<evidence type="ECO:0000256" key="6">
    <source>
        <dbReference type="ARBA" id="ARBA00022692"/>
    </source>
</evidence>
<dbReference type="AlphaFoldDB" id="A0A7Y2EDK9"/>
<keyword evidence="3" id="KW-1003">Cell membrane</keyword>
<dbReference type="GO" id="GO:0009401">
    <property type="term" value="P:phosphoenolpyruvate-dependent sugar phosphotransferase system"/>
    <property type="evidence" value="ECO:0007669"/>
    <property type="project" value="UniProtKB-KW"/>
</dbReference>